<evidence type="ECO:0000313" key="1">
    <source>
        <dbReference type="EMBL" id="GJE27222.1"/>
    </source>
</evidence>
<proteinExistence type="predicted"/>
<sequence>MWPAADAEDEAFTDITMLSCGSPTDARALLAHFNWYRAARPQHPKPPEMSQGDAAIAAVRAADLALMLGEDGAGQVSPPAGGLAALLDAHRTAWAAYAEASGSEVIDRDAHEVLDNAASAAADAVLTAACSDKAEGATLAQHAAWYWSALEAAGKRRADSFEYDAKQLRARAGDWAMLLRDDGCAA</sequence>
<reference evidence="1" key="1">
    <citation type="journal article" date="2021" name="Front. Microbiol.">
        <title>Comprehensive Comparative Genomics and Phenotyping of Methylobacterium Species.</title>
        <authorList>
            <person name="Alessa O."/>
            <person name="Ogura Y."/>
            <person name="Fujitani Y."/>
            <person name="Takami H."/>
            <person name="Hayashi T."/>
            <person name="Sahin N."/>
            <person name="Tani A."/>
        </authorList>
    </citation>
    <scope>NUCLEOTIDE SEQUENCE</scope>
    <source>
        <strain evidence="1">NBRC 15689</strain>
    </source>
</reference>
<organism evidence="1 2">
    <name type="scientific">Methylobacterium organophilum</name>
    <dbReference type="NCBI Taxonomy" id="410"/>
    <lineage>
        <taxon>Bacteria</taxon>
        <taxon>Pseudomonadati</taxon>
        <taxon>Pseudomonadota</taxon>
        <taxon>Alphaproteobacteria</taxon>
        <taxon>Hyphomicrobiales</taxon>
        <taxon>Methylobacteriaceae</taxon>
        <taxon>Methylobacterium</taxon>
    </lineage>
</organism>
<keyword evidence="2" id="KW-1185">Reference proteome</keyword>
<comment type="caution">
    <text evidence="1">The sequence shown here is derived from an EMBL/GenBank/DDBJ whole genome shotgun (WGS) entry which is preliminary data.</text>
</comment>
<gene>
    <name evidence="1" type="ORF">LKMONMHP_2079</name>
</gene>
<dbReference type="EMBL" id="BPQV01000005">
    <property type="protein sequence ID" value="GJE27222.1"/>
    <property type="molecule type" value="Genomic_DNA"/>
</dbReference>
<evidence type="ECO:0008006" key="3">
    <source>
        <dbReference type="Google" id="ProtNLM"/>
    </source>
</evidence>
<dbReference type="Proteomes" id="UP001055156">
    <property type="component" value="Unassembled WGS sequence"/>
</dbReference>
<accession>A0ABQ4T6F4</accession>
<evidence type="ECO:0000313" key="2">
    <source>
        <dbReference type="Proteomes" id="UP001055156"/>
    </source>
</evidence>
<name>A0ABQ4T6F4_METOR</name>
<reference evidence="1" key="2">
    <citation type="submission" date="2021-08" db="EMBL/GenBank/DDBJ databases">
        <authorList>
            <person name="Tani A."/>
            <person name="Ola A."/>
            <person name="Ogura Y."/>
            <person name="Katsura K."/>
            <person name="Hayashi T."/>
        </authorList>
    </citation>
    <scope>NUCLEOTIDE SEQUENCE</scope>
    <source>
        <strain evidence="1">NBRC 15689</strain>
    </source>
</reference>
<protein>
    <recommendedName>
        <fullName evidence="3">Lysozyme inhibitor LprI N-terminal domain-containing protein</fullName>
    </recommendedName>
</protein>